<feature type="transmembrane region" description="Helical" evidence="1">
    <location>
        <begin position="257"/>
        <end position="274"/>
    </location>
</feature>
<organism evidence="4 5">
    <name type="scientific">Cecembia lonarensis (strain CCUG 58316 / KCTC 22772 / LW9)</name>
    <dbReference type="NCBI Taxonomy" id="1225176"/>
    <lineage>
        <taxon>Bacteria</taxon>
        <taxon>Pseudomonadati</taxon>
        <taxon>Bacteroidota</taxon>
        <taxon>Cytophagia</taxon>
        <taxon>Cytophagales</taxon>
        <taxon>Cyclobacteriaceae</taxon>
        <taxon>Cecembia</taxon>
    </lineage>
</organism>
<dbReference type="InterPro" id="IPR025178">
    <property type="entry name" value="Lnb_N"/>
</dbReference>
<sequence length="398" mass="46786">MRSLLKKLLLIYPFIYPIIFTSYAQDYQVSLLTCDPGEELYSAFGHSAIRVLDKESGQDLVFNYGTFDFNTPFFYVKFTQRTLDYMLSVSTYDSFLYSYHAAQRGVREQVLDLNQSQARDLVQFLQINYLPENRFYRYDFFYDNCATRIRDAFELILGRNLDWNEQRDSERKTFRNLIDEYVYPLPWADFGIDLALGAVIDVNATEREKQFLPDYMEAAFARAKIVGDGPTRPLVKSDHVVLEFEDQEYNMDFFNPYIVWWLLAIGVMVLTFFGSKKGRLYKGFDIAFFSILGLLGILIIGLWFFTFHPQTKYNWNILWAFPGHLIMAIALLRNSVKPWLKKYFLIALIMANLALLCWIFGVQSFHPSIIPLLLVVILRSNFLYYNWEKLGRMSKINV</sequence>
<evidence type="ECO:0000313" key="4">
    <source>
        <dbReference type="EMBL" id="EKB50132.1"/>
    </source>
</evidence>
<dbReference type="InterPro" id="IPR057436">
    <property type="entry name" value="5TMH_Lnb"/>
</dbReference>
<protein>
    <submittedName>
        <fullName evidence="4">Uncharacterized protein</fullName>
    </submittedName>
</protein>
<comment type="caution">
    <text evidence="4">The sequence shown here is derived from an EMBL/GenBank/DDBJ whole genome shotgun (WGS) entry which is preliminary data.</text>
</comment>
<feature type="transmembrane region" description="Helical" evidence="1">
    <location>
        <begin position="286"/>
        <end position="307"/>
    </location>
</feature>
<feature type="transmembrane region" description="Helical" evidence="1">
    <location>
        <begin position="313"/>
        <end position="332"/>
    </location>
</feature>
<evidence type="ECO:0000313" key="5">
    <source>
        <dbReference type="Proteomes" id="UP000004478"/>
    </source>
</evidence>
<keyword evidence="1" id="KW-0472">Membrane</keyword>
<feature type="domain" description="Lnb N-terminal periplasmic" evidence="2">
    <location>
        <begin position="25"/>
        <end position="164"/>
    </location>
</feature>
<feature type="transmembrane region" description="Helical" evidence="1">
    <location>
        <begin position="368"/>
        <end position="387"/>
    </location>
</feature>
<feature type="domain" description="Lnb-like transmembrane" evidence="3">
    <location>
        <begin position="251"/>
        <end position="385"/>
    </location>
</feature>
<accession>K1LD76</accession>
<reference evidence="4 5" key="1">
    <citation type="journal article" date="2012" name="J. Bacteriol.">
        <title>Draft Genome Sequence of Cecembia lonarensis Strain LW9T, Isolated from Lonar Lake, a Haloalkaline Lake in India.</title>
        <authorList>
            <person name="Shivaji S."/>
            <person name="Ara S."/>
            <person name="Singh A."/>
            <person name="Pinnaka A.K."/>
        </authorList>
    </citation>
    <scope>NUCLEOTIDE SEQUENCE [LARGE SCALE GENOMIC DNA]</scope>
    <source>
        <strain evidence="4 5">LW9</strain>
    </source>
</reference>
<dbReference type="Proteomes" id="UP000004478">
    <property type="component" value="Unassembled WGS sequence"/>
</dbReference>
<keyword evidence="1" id="KW-1133">Transmembrane helix</keyword>
<dbReference type="AlphaFoldDB" id="K1LD76"/>
<dbReference type="EMBL" id="AMGM01000013">
    <property type="protein sequence ID" value="EKB50132.1"/>
    <property type="molecule type" value="Genomic_DNA"/>
</dbReference>
<dbReference type="PATRIC" id="fig|1225176.3.peg.1363"/>
<dbReference type="Pfam" id="PF25221">
    <property type="entry name" value="5TMH_Lnb"/>
    <property type="match status" value="1"/>
</dbReference>
<dbReference type="OrthoDB" id="319167at2"/>
<keyword evidence="5" id="KW-1185">Reference proteome</keyword>
<evidence type="ECO:0000259" key="3">
    <source>
        <dbReference type="Pfam" id="PF25221"/>
    </source>
</evidence>
<gene>
    <name evidence="4" type="ORF">B879_01276</name>
</gene>
<dbReference type="RefSeq" id="WP_009184316.1">
    <property type="nucleotide sequence ID" value="NZ_AMGM01000013.1"/>
</dbReference>
<dbReference type="Pfam" id="PF13387">
    <property type="entry name" value="Lnb_N"/>
    <property type="match status" value="1"/>
</dbReference>
<evidence type="ECO:0000256" key="1">
    <source>
        <dbReference type="SAM" id="Phobius"/>
    </source>
</evidence>
<name>K1LD76_CECL9</name>
<proteinExistence type="predicted"/>
<keyword evidence="1" id="KW-0812">Transmembrane</keyword>
<feature type="transmembrane region" description="Helical" evidence="1">
    <location>
        <begin position="344"/>
        <end position="362"/>
    </location>
</feature>
<evidence type="ECO:0000259" key="2">
    <source>
        <dbReference type="Pfam" id="PF13387"/>
    </source>
</evidence>